<dbReference type="SUPFAM" id="SSF52833">
    <property type="entry name" value="Thioredoxin-like"/>
    <property type="match status" value="1"/>
</dbReference>
<dbReference type="EMBL" id="WJXA01000002">
    <property type="protein sequence ID" value="KAF7150534.1"/>
    <property type="molecule type" value="Genomic_DNA"/>
</dbReference>
<dbReference type="InterPro" id="IPR002109">
    <property type="entry name" value="Glutaredoxin"/>
</dbReference>
<dbReference type="Pfam" id="PF00462">
    <property type="entry name" value="Glutaredoxin"/>
    <property type="match status" value="1"/>
</dbReference>
<dbReference type="Proteomes" id="UP000626092">
    <property type="component" value="Unassembled WGS sequence"/>
</dbReference>
<reference evidence="7" key="1">
    <citation type="submission" date="2019-11" db="EMBL/GenBank/DDBJ databases">
        <authorList>
            <person name="Liu Y."/>
            <person name="Hou J."/>
            <person name="Li T.-Q."/>
            <person name="Guan C.-H."/>
            <person name="Wu X."/>
            <person name="Wu H.-Z."/>
            <person name="Ling F."/>
            <person name="Zhang R."/>
            <person name="Shi X.-G."/>
            <person name="Ren J.-P."/>
            <person name="Chen E.-F."/>
            <person name="Sun J.-M."/>
        </authorList>
    </citation>
    <scope>NUCLEOTIDE SEQUENCE</scope>
    <source>
        <strain evidence="7">Adult_tree_wgs_1</strain>
        <tissue evidence="7">Leaves</tissue>
    </source>
</reference>
<protein>
    <recommendedName>
        <fullName evidence="6">Glutaredoxin domain-containing protein</fullName>
    </recommendedName>
</protein>
<evidence type="ECO:0000256" key="4">
    <source>
        <dbReference type="ARBA" id="ARBA00023284"/>
    </source>
</evidence>
<keyword evidence="3" id="KW-0963">Cytoplasm</keyword>
<evidence type="ECO:0000256" key="1">
    <source>
        <dbReference type="ARBA" id="ARBA00004496"/>
    </source>
</evidence>
<dbReference type="PANTHER" id="PTHR10168">
    <property type="entry name" value="GLUTAREDOXIN"/>
    <property type="match status" value="1"/>
</dbReference>
<comment type="subcellular location">
    <subcellularLocation>
        <location evidence="1">Cytoplasm</location>
    </subcellularLocation>
</comment>
<dbReference type="NCBIfam" id="TIGR02189">
    <property type="entry name" value="GlrX-like_plant"/>
    <property type="match status" value="1"/>
</dbReference>
<dbReference type="AlphaFoldDB" id="A0A834HG54"/>
<organism evidence="7 8">
    <name type="scientific">Rhododendron simsii</name>
    <name type="common">Sims's rhododendron</name>
    <dbReference type="NCBI Taxonomy" id="118357"/>
    <lineage>
        <taxon>Eukaryota</taxon>
        <taxon>Viridiplantae</taxon>
        <taxon>Streptophyta</taxon>
        <taxon>Embryophyta</taxon>
        <taxon>Tracheophyta</taxon>
        <taxon>Spermatophyta</taxon>
        <taxon>Magnoliopsida</taxon>
        <taxon>eudicotyledons</taxon>
        <taxon>Gunneridae</taxon>
        <taxon>Pentapetalae</taxon>
        <taxon>asterids</taxon>
        <taxon>Ericales</taxon>
        <taxon>Ericaceae</taxon>
        <taxon>Ericoideae</taxon>
        <taxon>Rhodoreae</taxon>
        <taxon>Rhododendron</taxon>
    </lineage>
</organism>
<dbReference type="InterPro" id="IPR011905">
    <property type="entry name" value="GlrX-like_pln_2"/>
</dbReference>
<comment type="caution">
    <text evidence="7">The sequence shown here is derived from an EMBL/GenBank/DDBJ whole genome shotgun (WGS) entry which is preliminary data.</text>
</comment>
<dbReference type="Gene3D" id="3.40.30.10">
    <property type="entry name" value="Glutaredoxin"/>
    <property type="match status" value="1"/>
</dbReference>
<feature type="compositionally biased region" description="Low complexity" evidence="5">
    <location>
        <begin position="8"/>
        <end position="23"/>
    </location>
</feature>
<dbReference type="CDD" id="cd03419">
    <property type="entry name" value="GRX_GRXh_1_2_like"/>
    <property type="match status" value="1"/>
</dbReference>
<feature type="region of interest" description="Disordered" evidence="5">
    <location>
        <begin position="1"/>
        <end position="38"/>
    </location>
</feature>
<comment type="similarity">
    <text evidence="2">Belongs to the glutaredoxin family. CC-type subfamily.</text>
</comment>
<gene>
    <name evidence="7" type="ORF">RHSIM_Rhsim02G0135700</name>
</gene>
<dbReference type="OrthoDB" id="418495at2759"/>
<keyword evidence="8" id="KW-1185">Reference proteome</keyword>
<dbReference type="PROSITE" id="PS51354">
    <property type="entry name" value="GLUTAREDOXIN_2"/>
    <property type="match status" value="1"/>
</dbReference>
<feature type="domain" description="Glutaredoxin" evidence="6">
    <location>
        <begin position="54"/>
        <end position="120"/>
    </location>
</feature>
<evidence type="ECO:0000256" key="2">
    <source>
        <dbReference type="ARBA" id="ARBA00007568"/>
    </source>
</evidence>
<evidence type="ECO:0000313" key="8">
    <source>
        <dbReference type="Proteomes" id="UP000626092"/>
    </source>
</evidence>
<proteinExistence type="inferred from homology"/>
<evidence type="ECO:0000313" key="7">
    <source>
        <dbReference type="EMBL" id="KAF7150534.1"/>
    </source>
</evidence>
<evidence type="ECO:0000259" key="6">
    <source>
        <dbReference type="Pfam" id="PF00462"/>
    </source>
</evidence>
<name>A0A834HG54_RHOSS</name>
<keyword evidence="4" id="KW-0676">Redox-active center</keyword>
<accession>A0A834HG54</accession>
<sequence>MQYAIPYTSTRTTPLSTSTSSNSDGSKPPPSVDTDQDSIQTGASVSKLVSENSVIVFGRRGCCMCHVVKRLLLGLGANPPVVEVDEDQEAAVIGDLSAISVDGGNGGEGMQFPAVFVGGKWFGGLERVMATHISGELVPMLKQAGALWL</sequence>
<evidence type="ECO:0000256" key="5">
    <source>
        <dbReference type="SAM" id="MobiDB-lite"/>
    </source>
</evidence>
<dbReference type="InterPro" id="IPR036249">
    <property type="entry name" value="Thioredoxin-like_sf"/>
</dbReference>
<dbReference type="GO" id="GO:0005737">
    <property type="term" value="C:cytoplasm"/>
    <property type="evidence" value="ECO:0007669"/>
    <property type="project" value="UniProtKB-SubCell"/>
</dbReference>
<evidence type="ECO:0000256" key="3">
    <source>
        <dbReference type="ARBA" id="ARBA00022490"/>
    </source>
</evidence>